<dbReference type="EC" id="3.1.1.5" evidence="2"/>
<dbReference type="CDD" id="cd01822">
    <property type="entry name" value="Lysophospholipase_L1_like"/>
    <property type="match status" value="1"/>
</dbReference>
<reference evidence="2 3" key="1">
    <citation type="journal article" date="2022" name="IScience">
        <title>An ultrasensitive nanofiber-based assay for enzymatic hydrolysis and deep-sea microbial degradation of cellulose.</title>
        <authorList>
            <person name="Tsudome M."/>
            <person name="Tachioka M."/>
            <person name="Miyazaki M."/>
            <person name="Uchimura K."/>
            <person name="Tsuda M."/>
            <person name="Takaki Y."/>
            <person name="Deguchi S."/>
        </authorList>
    </citation>
    <scope>NUCLEOTIDE SEQUENCE [LARGE SCALE GENOMIC DNA]</scope>
    <source>
        <strain evidence="2 3">GE09</strain>
    </source>
</reference>
<dbReference type="InterPro" id="IPR036514">
    <property type="entry name" value="SGNH_hydro_sf"/>
</dbReference>
<evidence type="ECO:0000313" key="2">
    <source>
        <dbReference type="EMBL" id="BCD96934.1"/>
    </source>
</evidence>
<dbReference type="PANTHER" id="PTHR30383">
    <property type="entry name" value="THIOESTERASE 1/PROTEASE 1/LYSOPHOSPHOLIPASE L1"/>
    <property type="match status" value="1"/>
</dbReference>
<evidence type="ECO:0000313" key="3">
    <source>
        <dbReference type="Proteomes" id="UP001320119"/>
    </source>
</evidence>
<dbReference type="EC" id="3.1.2.2" evidence="2"/>
<dbReference type="RefSeq" id="WP_236986417.1">
    <property type="nucleotide sequence ID" value="NZ_AP023086.1"/>
</dbReference>
<dbReference type="KEGG" id="marq:MARGE09_P1134"/>
<feature type="domain" description="SGNH hydrolase-type esterase" evidence="1">
    <location>
        <begin position="70"/>
        <end position="226"/>
    </location>
</feature>
<sequence>MNSVAPTDLIAVSADLRVNARSGLTSKAITLLRGLALLVLVLRPLTTNADINSPTTLAKTAPAELTIGIMGDSLSAGYGLKQHEGWADLLSQKLATSHPNIKVVNASVSGATTDAGLQMLAGLLQKQPDIVILELGANDGLQGKPLGLITRNLSTLITQTQATGAQVLLAGIQLPPNLGKRYTEPFFEQFELLATQYNTALVPFLLEGVAGNPSLMQADGLHPNRDAQNKILANIWQSLEGLIQQQIEAHKTPSVN</sequence>
<dbReference type="Gene3D" id="3.40.50.1110">
    <property type="entry name" value="SGNH hydrolase"/>
    <property type="match status" value="1"/>
</dbReference>
<dbReference type="InterPro" id="IPR013830">
    <property type="entry name" value="SGNH_hydro"/>
</dbReference>
<dbReference type="InterPro" id="IPR051532">
    <property type="entry name" value="Ester_Hydrolysis_Enzymes"/>
</dbReference>
<evidence type="ECO:0000259" key="1">
    <source>
        <dbReference type="Pfam" id="PF13472"/>
    </source>
</evidence>
<proteinExistence type="predicted"/>
<keyword evidence="3" id="KW-1185">Reference proteome</keyword>
<dbReference type="Proteomes" id="UP001320119">
    <property type="component" value="Chromosome"/>
</dbReference>
<gene>
    <name evidence="2" type="ORF">MARGE09_P1134</name>
</gene>
<dbReference type="Pfam" id="PF13472">
    <property type="entry name" value="Lipase_GDSL_2"/>
    <property type="match status" value="1"/>
</dbReference>
<protein>
    <submittedName>
        <fullName evidence="2">Acyl-CoA thioesterase I</fullName>
        <ecNumber evidence="2">3.1.1.2</ecNumber>
        <ecNumber evidence="2">3.1.1.5</ecNumber>
        <ecNumber evidence="2">3.1.2.2</ecNumber>
    </submittedName>
</protein>
<dbReference type="PANTHER" id="PTHR30383:SF24">
    <property type="entry name" value="THIOESTERASE 1_PROTEASE 1_LYSOPHOSPHOLIPASE L1"/>
    <property type="match status" value="1"/>
</dbReference>
<dbReference type="GO" id="GO:0004622">
    <property type="term" value="F:phosphatidylcholine lysophospholipase activity"/>
    <property type="evidence" value="ECO:0007669"/>
    <property type="project" value="UniProtKB-EC"/>
</dbReference>
<dbReference type="AlphaFoldDB" id="A0AAN2BJH2"/>
<organism evidence="2 3">
    <name type="scientific">Marinagarivorans cellulosilyticus</name>
    <dbReference type="NCBI Taxonomy" id="2721545"/>
    <lineage>
        <taxon>Bacteria</taxon>
        <taxon>Pseudomonadati</taxon>
        <taxon>Pseudomonadota</taxon>
        <taxon>Gammaproteobacteria</taxon>
        <taxon>Cellvibrionales</taxon>
        <taxon>Cellvibrionaceae</taxon>
        <taxon>Marinagarivorans</taxon>
    </lineage>
</organism>
<dbReference type="EMBL" id="AP023086">
    <property type="protein sequence ID" value="BCD96934.1"/>
    <property type="molecule type" value="Genomic_DNA"/>
</dbReference>
<dbReference type="EC" id="3.1.1.2" evidence="2"/>
<dbReference type="SUPFAM" id="SSF52266">
    <property type="entry name" value="SGNH hydrolase"/>
    <property type="match status" value="1"/>
</dbReference>
<dbReference type="GO" id="GO:0004064">
    <property type="term" value="F:arylesterase activity"/>
    <property type="evidence" value="ECO:0007669"/>
    <property type="project" value="UniProtKB-EC"/>
</dbReference>
<name>A0AAN2BJH2_9GAMM</name>
<accession>A0AAN2BJH2</accession>
<keyword evidence="2" id="KW-0378">Hydrolase</keyword>